<evidence type="ECO:0000313" key="3">
    <source>
        <dbReference type="EMBL" id="KAJ2900511.1"/>
    </source>
</evidence>
<comment type="caution">
    <text evidence="3">The sequence shown here is derived from an EMBL/GenBank/DDBJ whole genome shotgun (WGS) entry which is preliminary data.</text>
</comment>
<accession>A0AAD5RPZ6</accession>
<dbReference type="PANTHER" id="PTHR45818">
    <property type="entry name" value="PROTEIN VAV"/>
    <property type="match status" value="1"/>
</dbReference>
<dbReference type="PANTHER" id="PTHR45818:SF3">
    <property type="entry name" value="PROTEIN VAV"/>
    <property type="match status" value="1"/>
</dbReference>
<dbReference type="AlphaFoldDB" id="A0AAD5RPZ6"/>
<dbReference type="InterPro" id="IPR000219">
    <property type="entry name" value="DH_dom"/>
</dbReference>
<dbReference type="GO" id="GO:0005737">
    <property type="term" value="C:cytoplasm"/>
    <property type="evidence" value="ECO:0007669"/>
    <property type="project" value="TreeGrafter"/>
</dbReference>
<evidence type="ECO:0000313" key="4">
    <source>
        <dbReference type="Proteomes" id="UP001201980"/>
    </source>
</evidence>
<protein>
    <submittedName>
        <fullName evidence="3">Round spore</fullName>
    </submittedName>
</protein>
<keyword evidence="4" id="KW-1185">Reference proteome</keyword>
<dbReference type="Proteomes" id="UP001201980">
    <property type="component" value="Unassembled WGS sequence"/>
</dbReference>
<feature type="region of interest" description="Disordered" evidence="1">
    <location>
        <begin position="781"/>
        <end position="814"/>
    </location>
</feature>
<feature type="compositionally biased region" description="Basic and acidic residues" evidence="1">
    <location>
        <begin position="221"/>
        <end position="230"/>
    </location>
</feature>
<feature type="domain" description="DH" evidence="2">
    <location>
        <begin position="234"/>
        <end position="479"/>
    </location>
</feature>
<dbReference type="GO" id="GO:0005085">
    <property type="term" value="F:guanyl-nucleotide exchange factor activity"/>
    <property type="evidence" value="ECO:0007669"/>
    <property type="project" value="InterPro"/>
</dbReference>
<evidence type="ECO:0000259" key="2">
    <source>
        <dbReference type="PROSITE" id="PS50010"/>
    </source>
</evidence>
<organism evidence="3 4">
    <name type="scientific">Zalerion maritima</name>
    <dbReference type="NCBI Taxonomy" id="339359"/>
    <lineage>
        <taxon>Eukaryota</taxon>
        <taxon>Fungi</taxon>
        <taxon>Dikarya</taxon>
        <taxon>Ascomycota</taxon>
        <taxon>Pezizomycotina</taxon>
        <taxon>Sordariomycetes</taxon>
        <taxon>Lulworthiomycetidae</taxon>
        <taxon>Lulworthiales</taxon>
        <taxon>Lulworthiaceae</taxon>
        <taxon>Zalerion</taxon>
    </lineage>
</organism>
<dbReference type="SMART" id="SM00325">
    <property type="entry name" value="RhoGEF"/>
    <property type="match status" value="1"/>
</dbReference>
<feature type="compositionally biased region" description="Basic residues" evidence="1">
    <location>
        <begin position="1"/>
        <end position="11"/>
    </location>
</feature>
<sequence length="944" mass="104589">MTPHIPPRRLHRTDPEQNAPTSVSPDADPGENLRPTTLEGLDAWNNAVDTLAKAHANSLSFCPVTTPHVPGRHRVSFDDTAYKPSEVHQRISDAQGKVVSQDKPFHKWMKTLHRRAASRAQNILNEDQQAWCMNFSEEHATRSRFSTPRSSHRRGSSSDSSFGGFVSAVKSAGSSLANVSLLTKSRRNTLRSRHTVRTDRSSKASVSAPRRSEESGGPEAPTKEDEPTMERALQRRKILEELISTEESYIGDIRFLMNVYVTILASLPTVTIGLRSSINQNLNDIVQLHEEILGDLHRVVPHSEYTQLDLPLPITKAALTNSRAPGTLHSMPESEKGLGWLSKIPGMVADPQVAAEVARVFGKKVNRFFIYEEYGAKYEMMIKDVASAHETIPHWDTYQRGLETLALSLGSVNSTLDNTRKSLTISDLLVKPIQRICKYPLLFSDLLKHTPVCDCPNSNMEVENTLFRLREAAAEINRATDDNGMKATLEKTWLLQDRLIFPGQRIDAASKTRIRSFGHVVLCGALHICWQMKDGVNGQYMICLLYPECLCLATASKADQIYTIQACIGRHSIRVEDIDNSRGLQCHSAPFSWKILFESDYQLYELVMTACNRKEESEWRTSLEERTVPPGLLTSHKPPFYSSLNLEVKPLGTVFGKPGTVARRLSLRRTTTVGPKSPLSQVIIKGTSVAKESPALSTINRSQSLLTTNGRVSVLAPARGERARLEALLSDVWTRDNLPFPGVTVRARNENIVRSSASSMIRKLSVASIASTFTKRSGSIASIKTKADSDGESGEGYKARKDRGRSSVSSRTWDSEESVRSRLSVIHDVSDRHTSGSALHIAFPGAMPETNATGTVVRRRPGMPATFLDADWVDNDGLLGTPALRISSARSIRSVCSMNDGGQLELCLSVKENMKASRKLSSKWIKAQVLPKGIVSHGLRNFFR</sequence>
<dbReference type="PROSITE" id="PS50010">
    <property type="entry name" value="DH_2"/>
    <property type="match status" value="1"/>
</dbReference>
<feature type="compositionally biased region" description="Basic and acidic residues" evidence="1">
    <location>
        <begin position="785"/>
        <end position="799"/>
    </location>
</feature>
<dbReference type="InterPro" id="IPR035899">
    <property type="entry name" value="DBL_dom_sf"/>
</dbReference>
<feature type="region of interest" description="Disordered" evidence="1">
    <location>
        <begin position="1"/>
        <end position="35"/>
    </location>
</feature>
<proteinExistence type="predicted"/>
<feature type="region of interest" description="Disordered" evidence="1">
    <location>
        <begin position="187"/>
        <end position="230"/>
    </location>
</feature>
<feature type="region of interest" description="Disordered" evidence="1">
    <location>
        <begin position="142"/>
        <end position="163"/>
    </location>
</feature>
<gene>
    <name evidence="3" type="ORF">MKZ38_002416</name>
</gene>
<dbReference type="SUPFAM" id="SSF48065">
    <property type="entry name" value="DBL homology domain (DH-domain)"/>
    <property type="match status" value="1"/>
</dbReference>
<dbReference type="Pfam" id="PF00621">
    <property type="entry name" value="RhoGEF"/>
    <property type="match status" value="1"/>
</dbReference>
<evidence type="ECO:0000256" key="1">
    <source>
        <dbReference type="SAM" id="MobiDB-lite"/>
    </source>
</evidence>
<dbReference type="Gene3D" id="1.20.900.10">
    <property type="entry name" value="Dbl homology (DH) domain"/>
    <property type="match status" value="1"/>
</dbReference>
<name>A0AAD5RPZ6_9PEZI</name>
<reference evidence="3" key="1">
    <citation type="submission" date="2022-07" db="EMBL/GenBank/DDBJ databases">
        <title>Draft genome sequence of Zalerion maritima ATCC 34329, a (micro)plastics degrading marine fungus.</title>
        <authorList>
            <person name="Paco A."/>
            <person name="Goncalves M.F.M."/>
            <person name="Rocha-Santos T.A.P."/>
            <person name="Alves A."/>
        </authorList>
    </citation>
    <scope>NUCLEOTIDE SEQUENCE</scope>
    <source>
        <strain evidence="3">ATCC 34329</strain>
    </source>
</reference>
<dbReference type="EMBL" id="JAKWBI020000171">
    <property type="protein sequence ID" value="KAJ2900511.1"/>
    <property type="molecule type" value="Genomic_DNA"/>
</dbReference>